<proteinExistence type="predicted"/>
<organism evidence="1 2">
    <name type="scientific">Comamonas odontotermitis</name>
    <dbReference type="NCBI Taxonomy" id="379895"/>
    <lineage>
        <taxon>Bacteria</taxon>
        <taxon>Pseudomonadati</taxon>
        <taxon>Pseudomonadota</taxon>
        <taxon>Betaproteobacteria</taxon>
        <taxon>Burkholderiales</taxon>
        <taxon>Comamonadaceae</taxon>
        <taxon>Comamonas</taxon>
    </lineage>
</organism>
<accession>A0ABR6RF09</accession>
<dbReference type="Proteomes" id="UP000562492">
    <property type="component" value="Unassembled WGS sequence"/>
</dbReference>
<gene>
    <name evidence="1" type="ORF">HNP33_001735</name>
</gene>
<dbReference type="EMBL" id="JACHKZ010000008">
    <property type="protein sequence ID" value="MBB6577678.1"/>
    <property type="molecule type" value="Genomic_DNA"/>
</dbReference>
<protein>
    <recommendedName>
        <fullName evidence="3">Secreted protein</fullName>
    </recommendedName>
</protein>
<evidence type="ECO:0000313" key="2">
    <source>
        <dbReference type="Proteomes" id="UP000562492"/>
    </source>
</evidence>
<reference evidence="1 2" key="1">
    <citation type="submission" date="2020-08" db="EMBL/GenBank/DDBJ databases">
        <title>Functional genomics of gut bacteria from endangered species of beetles.</title>
        <authorList>
            <person name="Carlos-Shanley C."/>
        </authorList>
    </citation>
    <scope>NUCLEOTIDE SEQUENCE [LARGE SCALE GENOMIC DNA]</scope>
    <source>
        <strain evidence="1 2">S00124</strain>
    </source>
</reference>
<evidence type="ECO:0000313" key="1">
    <source>
        <dbReference type="EMBL" id="MBB6577678.1"/>
    </source>
</evidence>
<keyword evidence="2" id="KW-1185">Reference proteome</keyword>
<dbReference type="RefSeq" id="WP_184707475.1">
    <property type="nucleotide sequence ID" value="NZ_JACHKZ010000008.1"/>
</dbReference>
<sequence>MKAALGVRFLAGAAVFAAVLDAVAMCWFPCINIFVCQTELPSAGYSHANGKKRAFQGRGAIFCLEMLLLSGPLTFVDGLQLSIKSSFGLISINNCALFASLAQNRLLVKKNLSGNNT</sequence>
<name>A0ABR6RF09_9BURK</name>
<evidence type="ECO:0008006" key="3">
    <source>
        <dbReference type="Google" id="ProtNLM"/>
    </source>
</evidence>
<comment type="caution">
    <text evidence="1">The sequence shown here is derived from an EMBL/GenBank/DDBJ whole genome shotgun (WGS) entry which is preliminary data.</text>
</comment>